<dbReference type="SMART" id="SM00225">
    <property type="entry name" value="BTB"/>
    <property type="match status" value="1"/>
</dbReference>
<dbReference type="Pfam" id="PF07707">
    <property type="entry name" value="BACK"/>
    <property type="match status" value="1"/>
</dbReference>
<dbReference type="InterPro" id="IPR011333">
    <property type="entry name" value="SKP1/BTB/POZ_sf"/>
</dbReference>
<dbReference type="VEuPathDB" id="FungiDB:RhiirFUN_003667"/>
<keyword evidence="2" id="KW-1185">Reference proteome</keyword>
<dbReference type="SUPFAM" id="SSF54695">
    <property type="entry name" value="POZ domain"/>
    <property type="match status" value="1"/>
</dbReference>
<reference evidence="1 2" key="2">
    <citation type="journal article" date="2018" name="New Phytol.">
        <title>High intraspecific genome diversity in the model arbuscular mycorrhizal symbiont Rhizophagus irregularis.</title>
        <authorList>
            <person name="Chen E.C.H."/>
            <person name="Morin E."/>
            <person name="Beaudet D."/>
            <person name="Noel J."/>
            <person name="Yildirir G."/>
            <person name="Ndikumana S."/>
            <person name="Charron P."/>
            <person name="St-Onge C."/>
            <person name="Giorgi J."/>
            <person name="Kruger M."/>
            <person name="Marton T."/>
            <person name="Ropars J."/>
            <person name="Grigoriev I.V."/>
            <person name="Hainaut M."/>
            <person name="Henrissat B."/>
            <person name="Roux C."/>
            <person name="Martin F."/>
            <person name="Corradi N."/>
        </authorList>
    </citation>
    <scope>NUCLEOTIDE SEQUENCE [LARGE SCALE GENOMIC DNA]</scope>
    <source>
        <strain evidence="1 2">DAOM 197198</strain>
    </source>
</reference>
<dbReference type="Pfam" id="PF00651">
    <property type="entry name" value="BTB"/>
    <property type="match status" value="1"/>
</dbReference>
<organism evidence="1 2">
    <name type="scientific">Rhizophagus irregularis (strain DAOM 181602 / DAOM 197198 / MUCL 43194)</name>
    <name type="common">Arbuscular mycorrhizal fungus</name>
    <name type="synonym">Glomus intraradices</name>
    <dbReference type="NCBI Taxonomy" id="747089"/>
    <lineage>
        <taxon>Eukaryota</taxon>
        <taxon>Fungi</taxon>
        <taxon>Fungi incertae sedis</taxon>
        <taxon>Mucoromycota</taxon>
        <taxon>Glomeromycotina</taxon>
        <taxon>Glomeromycetes</taxon>
        <taxon>Glomerales</taxon>
        <taxon>Glomeraceae</taxon>
        <taxon>Rhizophagus</taxon>
    </lineage>
</organism>
<sequence length="480" mass="56214">MNSRFHSDLSKDLLLMLNDKEDYNVIIQVGENHNMKEFRTHSNILRARSPYFKSALSAKWTTKRNNNNSTKNNIIEFKKPNIDPKVFEIILKFIYTGEVDLYRQSGENILGVLVASDELLLKKLFDHVQDYLIERQTSWIKQNFVHVLHTVFKIPNCERLKDYCLESICANPQPLITSEDFSLLDKDILHSLLERDNLNLEEIVAWDCLIKWGIDQTFGLGSENNDRTKWDDDDYEALKETISQFIPLIRFVGISPADFYDKVRPYKAVIPYYIYEEVTEFYYKNALPKTTILPPRYEKTQIESKLIKPKLAEIIASWIERKDGKNLSPLSSTKTYKFDLLYRSNRDGMSYKTFRLKCKGQGPCLGLVKMKNKNKIYGGYNSRNFSYSRVEYYNPIGSFIFSFENSEDNHNMKMNRFKSGFFPRNKGFNFGNAIYMSGRYVHFDSNHDNKISNVLDLVDVKDECIQFIPENVEVFKVTTS</sequence>
<dbReference type="Gene3D" id="1.25.40.420">
    <property type="match status" value="1"/>
</dbReference>
<dbReference type="SMART" id="SM00875">
    <property type="entry name" value="BACK"/>
    <property type="match status" value="1"/>
</dbReference>
<dbReference type="InterPro" id="IPR000210">
    <property type="entry name" value="BTB/POZ_dom"/>
</dbReference>
<dbReference type="EMBL" id="AUPC02000152">
    <property type="protein sequence ID" value="POG68429.1"/>
    <property type="molecule type" value="Genomic_DNA"/>
</dbReference>
<proteinExistence type="predicted"/>
<dbReference type="Pfam" id="PF07534">
    <property type="entry name" value="TLD"/>
    <property type="match status" value="1"/>
</dbReference>
<dbReference type="CDD" id="cd18186">
    <property type="entry name" value="BTB_POZ_ZBTB_KLHL-like"/>
    <property type="match status" value="1"/>
</dbReference>
<dbReference type="AlphaFoldDB" id="A0A2H5T768"/>
<dbReference type="PROSITE" id="PS50097">
    <property type="entry name" value="BTB"/>
    <property type="match status" value="1"/>
</dbReference>
<comment type="caution">
    <text evidence="1">The sequence shown here is derived from an EMBL/GenBank/DDBJ whole genome shotgun (WGS) entry which is preliminary data.</text>
</comment>
<dbReference type="SMR" id="A0A2H5T768"/>
<dbReference type="PANTHER" id="PTHR24410:SF23">
    <property type="entry name" value="BTB DOMAIN-CONTAINING PROTEIN-RELATED"/>
    <property type="match status" value="1"/>
</dbReference>
<dbReference type="InterPro" id="IPR051481">
    <property type="entry name" value="BTB-POZ/Galectin-3-binding"/>
</dbReference>
<accession>A0A2H5T768</accession>
<dbReference type="Gene3D" id="3.30.710.10">
    <property type="entry name" value="Potassium Channel Kv1.1, Chain A"/>
    <property type="match status" value="1"/>
</dbReference>
<dbReference type="STRING" id="747089.A0A2H5T768"/>
<dbReference type="InterPro" id="IPR011705">
    <property type="entry name" value="BACK"/>
</dbReference>
<name>A0A2H5T768_RHIID</name>
<dbReference type="PROSITE" id="PS51886">
    <property type="entry name" value="TLDC"/>
    <property type="match status" value="1"/>
</dbReference>
<dbReference type="InterPro" id="IPR006571">
    <property type="entry name" value="TLDc_dom"/>
</dbReference>
<evidence type="ECO:0000313" key="2">
    <source>
        <dbReference type="Proteomes" id="UP000018888"/>
    </source>
</evidence>
<dbReference type="PANTHER" id="PTHR24410">
    <property type="entry name" value="HL07962P-RELATED"/>
    <property type="match status" value="1"/>
</dbReference>
<protein>
    <submittedName>
        <fullName evidence="1">Uncharacterized protein</fullName>
    </submittedName>
</protein>
<evidence type="ECO:0000313" key="1">
    <source>
        <dbReference type="EMBL" id="POG68429.1"/>
    </source>
</evidence>
<reference evidence="1 2" key="1">
    <citation type="journal article" date="2013" name="Proc. Natl. Acad. Sci. U.S.A.">
        <title>Genome of an arbuscular mycorrhizal fungus provides insight into the oldest plant symbiosis.</title>
        <authorList>
            <person name="Tisserant E."/>
            <person name="Malbreil M."/>
            <person name="Kuo A."/>
            <person name="Kohler A."/>
            <person name="Symeonidi A."/>
            <person name="Balestrini R."/>
            <person name="Charron P."/>
            <person name="Duensing N."/>
            <person name="Frei Dit Frey N."/>
            <person name="Gianinazzi-Pearson V."/>
            <person name="Gilbert L.B."/>
            <person name="Handa Y."/>
            <person name="Herr J.R."/>
            <person name="Hijri M."/>
            <person name="Koul R."/>
            <person name="Kawaguchi M."/>
            <person name="Krajinski F."/>
            <person name="Lammers P.J."/>
            <person name="Masclaux F.G."/>
            <person name="Murat C."/>
            <person name="Morin E."/>
            <person name="Ndikumana S."/>
            <person name="Pagni M."/>
            <person name="Petitpierre D."/>
            <person name="Requena N."/>
            <person name="Rosikiewicz P."/>
            <person name="Riley R."/>
            <person name="Saito K."/>
            <person name="San Clemente H."/>
            <person name="Shapiro H."/>
            <person name="van Tuinen D."/>
            <person name="Becard G."/>
            <person name="Bonfante P."/>
            <person name="Paszkowski U."/>
            <person name="Shachar-Hill Y.Y."/>
            <person name="Tuskan G.A."/>
            <person name="Young P.W."/>
            <person name="Sanders I.R."/>
            <person name="Henrissat B."/>
            <person name="Rensing S.A."/>
            <person name="Grigoriev I.V."/>
            <person name="Corradi N."/>
            <person name="Roux C."/>
            <person name="Martin F."/>
        </authorList>
    </citation>
    <scope>NUCLEOTIDE SEQUENCE [LARGE SCALE GENOMIC DNA]</scope>
    <source>
        <strain evidence="1 2">DAOM 197198</strain>
    </source>
</reference>
<gene>
    <name evidence="1" type="ORF">GLOIN_2v1878284</name>
</gene>
<dbReference type="Proteomes" id="UP000018888">
    <property type="component" value="Unassembled WGS sequence"/>
</dbReference>